<dbReference type="Proteomes" id="UP001500728">
    <property type="component" value="Unassembled WGS sequence"/>
</dbReference>
<evidence type="ECO:0000313" key="2">
    <source>
        <dbReference type="Proteomes" id="UP001500728"/>
    </source>
</evidence>
<comment type="caution">
    <text evidence="1">The sequence shown here is derived from an EMBL/GenBank/DDBJ whole genome shotgun (WGS) entry which is preliminary data.</text>
</comment>
<keyword evidence="2" id="KW-1185">Reference proteome</keyword>
<sequence length="141" mass="14903">MGDVRCGWCGVWLPGPAGHGRRYCRPAHRQAAWRARRRWREAAPERNRVAAAGEVLLLQVKGLAQVPGSPPSPGSAPGWHCAAVARIPDLAGELVRAAVLADRRAGASWAQIGAGLGISAEAARARFGRTRSVARSGRSGQ</sequence>
<evidence type="ECO:0000313" key="1">
    <source>
        <dbReference type="EMBL" id="GAA3245490.1"/>
    </source>
</evidence>
<organism evidence="1 2">
    <name type="scientific">Streptomyces labedae</name>
    <dbReference type="NCBI Taxonomy" id="285569"/>
    <lineage>
        <taxon>Bacteria</taxon>
        <taxon>Bacillati</taxon>
        <taxon>Actinomycetota</taxon>
        <taxon>Actinomycetes</taxon>
        <taxon>Kitasatosporales</taxon>
        <taxon>Streptomycetaceae</taxon>
        <taxon>Streptomyces</taxon>
    </lineage>
</organism>
<dbReference type="EMBL" id="BAAAUW010000001">
    <property type="protein sequence ID" value="GAA3245490.1"/>
    <property type="molecule type" value="Genomic_DNA"/>
</dbReference>
<protein>
    <recommendedName>
        <fullName evidence="3">AsnC family protein</fullName>
    </recommendedName>
</protein>
<accession>A0ABP6QN84</accession>
<proteinExistence type="predicted"/>
<reference evidence="2" key="1">
    <citation type="journal article" date="2019" name="Int. J. Syst. Evol. Microbiol.">
        <title>The Global Catalogue of Microorganisms (GCM) 10K type strain sequencing project: providing services to taxonomists for standard genome sequencing and annotation.</title>
        <authorList>
            <consortium name="The Broad Institute Genomics Platform"/>
            <consortium name="The Broad Institute Genome Sequencing Center for Infectious Disease"/>
            <person name="Wu L."/>
            <person name="Ma J."/>
        </authorList>
    </citation>
    <scope>NUCLEOTIDE SEQUENCE [LARGE SCALE GENOMIC DNA]</scope>
    <source>
        <strain evidence="2">JCM 9381</strain>
    </source>
</reference>
<name>A0ABP6QN84_9ACTN</name>
<evidence type="ECO:0008006" key="3">
    <source>
        <dbReference type="Google" id="ProtNLM"/>
    </source>
</evidence>
<gene>
    <name evidence="1" type="ORF">GCM10010469_00590</name>
</gene>